<dbReference type="AlphaFoldDB" id="A0A4U2EJV5"/>
<dbReference type="EMBL" id="MCZJ01000013">
    <property type="protein sequence ID" value="PMM58925.1"/>
    <property type="molecule type" value="Genomic_DNA"/>
</dbReference>
<reference evidence="9 11" key="4">
    <citation type="submission" date="2019-04" db="EMBL/GenBank/DDBJ databases">
        <title>A reverse ecology approach based on a biological definition of microbial populations.</title>
        <authorList>
            <person name="Arevalo P."/>
            <person name="Vaninsberghe D."/>
            <person name="Elsherbini J."/>
            <person name="Gore J."/>
            <person name="Polz M."/>
        </authorList>
    </citation>
    <scope>NUCLEOTIDE SEQUENCE [LARGE SCALE GENOMIC DNA]</scope>
    <source>
        <strain evidence="9 11">10N.222.48.A1</strain>
    </source>
</reference>
<dbReference type="PANTHER" id="PTHR38459:SF1">
    <property type="entry name" value="PROPHAGE BACTOPRENOL-LINKED GLUCOSE TRANSLOCASE HOMOLOG"/>
    <property type="match status" value="1"/>
</dbReference>
<feature type="transmembrane region" description="Helical" evidence="6">
    <location>
        <begin position="91"/>
        <end position="112"/>
    </location>
</feature>
<name>A0A4U2EJV5_9VIBR</name>
<feature type="transmembrane region" description="Helical" evidence="6">
    <location>
        <begin position="31"/>
        <end position="49"/>
    </location>
</feature>
<evidence type="ECO:0000313" key="10">
    <source>
        <dbReference type="Proteomes" id="UP000235554"/>
    </source>
</evidence>
<evidence type="ECO:0000256" key="1">
    <source>
        <dbReference type="ARBA" id="ARBA00004141"/>
    </source>
</evidence>
<reference evidence="8" key="2">
    <citation type="submission" date="2016-07" db="EMBL/GenBank/DDBJ databases">
        <authorList>
            <person name="Kauffman K."/>
            <person name="Arevalo P."/>
            <person name="Polz M.F."/>
        </authorList>
    </citation>
    <scope>NUCLEOTIDE SEQUENCE</scope>
    <source>
        <strain evidence="8">10N.261.48.A1</strain>
    </source>
</reference>
<keyword evidence="4 6" id="KW-1133">Transmembrane helix</keyword>
<dbReference type="RefSeq" id="WP_099166935.1">
    <property type="nucleotide sequence ID" value="NZ_CP094659.1"/>
</dbReference>
<reference evidence="10" key="1">
    <citation type="submission" date="2016-07" db="EMBL/GenBank/DDBJ databases">
        <title>Nontailed viruses are major unrecognized killers of bacteria in the ocean.</title>
        <authorList>
            <person name="Kauffman K."/>
            <person name="Hussain F."/>
            <person name="Yang J."/>
            <person name="Arevalo P."/>
            <person name="Brown J."/>
            <person name="Cutler M."/>
            <person name="Kelly L."/>
            <person name="Polz M.F."/>
        </authorList>
    </citation>
    <scope>NUCLEOTIDE SEQUENCE [LARGE SCALE GENOMIC DNA]</scope>
    <source>
        <strain evidence="10">10N.261.48.A1</strain>
    </source>
</reference>
<dbReference type="InterPro" id="IPR051401">
    <property type="entry name" value="GtrA_CellWall_Glycosyl"/>
</dbReference>
<keyword evidence="5 6" id="KW-0472">Membrane</keyword>
<comment type="caution">
    <text evidence="9">The sequence shown here is derived from an EMBL/GenBank/DDBJ whole genome shotgun (WGS) entry which is preliminary data.</text>
</comment>
<evidence type="ECO:0000313" key="11">
    <source>
        <dbReference type="Proteomes" id="UP000305840"/>
    </source>
</evidence>
<dbReference type="PANTHER" id="PTHR38459">
    <property type="entry name" value="PROPHAGE BACTOPRENOL-LINKED GLUCOSE TRANSLOCASE HOMOLOG"/>
    <property type="match status" value="1"/>
</dbReference>
<comment type="subcellular location">
    <subcellularLocation>
        <location evidence="1">Membrane</location>
        <topology evidence="1">Multi-pass membrane protein</topology>
    </subcellularLocation>
</comment>
<reference evidence="8" key="3">
    <citation type="journal article" date="2018" name="Nature">
        <title>A major lineage of non-tailed dsDNA viruses as unrecognized killers of marine bacteria.</title>
        <authorList>
            <person name="Kauffman K.M."/>
            <person name="Hussain F.A."/>
            <person name="Yang J."/>
            <person name="Arevalo P."/>
            <person name="Brown J.M."/>
            <person name="Chang W.K."/>
            <person name="VanInsberghe D."/>
            <person name="Elsherbini J."/>
            <person name="Sharma R.S."/>
            <person name="Cutler M.B."/>
            <person name="Kelly L."/>
            <person name="Polz M.F."/>
        </authorList>
    </citation>
    <scope>NUCLEOTIDE SEQUENCE</scope>
    <source>
        <strain evidence="8">10N.261.48.A1</strain>
    </source>
</reference>
<accession>A0A4U2EJV5</accession>
<comment type="similarity">
    <text evidence="2">Belongs to the GtrA family.</text>
</comment>
<dbReference type="EMBL" id="SYVO01000095">
    <property type="protein sequence ID" value="TKG03414.1"/>
    <property type="molecule type" value="Genomic_DNA"/>
</dbReference>
<gene>
    <name evidence="8" type="ORF">BCT50_05705</name>
    <name evidence="9" type="ORF">FCV91_21195</name>
</gene>
<evidence type="ECO:0000313" key="9">
    <source>
        <dbReference type="EMBL" id="TKG03414.1"/>
    </source>
</evidence>
<evidence type="ECO:0000256" key="3">
    <source>
        <dbReference type="ARBA" id="ARBA00022692"/>
    </source>
</evidence>
<evidence type="ECO:0000256" key="5">
    <source>
        <dbReference type="ARBA" id="ARBA00023136"/>
    </source>
</evidence>
<protein>
    <submittedName>
        <fullName evidence="9">GtrA family protein</fullName>
    </submittedName>
</protein>
<dbReference type="Pfam" id="PF04138">
    <property type="entry name" value="GtrA_DPMS_TM"/>
    <property type="match status" value="1"/>
</dbReference>
<dbReference type="Proteomes" id="UP000235554">
    <property type="component" value="Unassembled WGS sequence"/>
</dbReference>
<evidence type="ECO:0000259" key="7">
    <source>
        <dbReference type="Pfam" id="PF04138"/>
    </source>
</evidence>
<evidence type="ECO:0000256" key="6">
    <source>
        <dbReference type="SAM" id="Phobius"/>
    </source>
</evidence>
<dbReference type="GO" id="GO:0000271">
    <property type="term" value="P:polysaccharide biosynthetic process"/>
    <property type="evidence" value="ECO:0007669"/>
    <property type="project" value="InterPro"/>
</dbReference>
<feature type="transmembrane region" description="Helical" evidence="6">
    <location>
        <begin position="7"/>
        <end position="25"/>
    </location>
</feature>
<organism evidence="9 11">
    <name type="scientific">Vibrio lentus</name>
    <dbReference type="NCBI Taxonomy" id="136468"/>
    <lineage>
        <taxon>Bacteria</taxon>
        <taxon>Pseudomonadati</taxon>
        <taxon>Pseudomonadota</taxon>
        <taxon>Gammaproteobacteria</taxon>
        <taxon>Vibrionales</taxon>
        <taxon>Vibrionaceae</taxon>
        <taxon>Vibrio</taxon>
    </lineage>
</organism>
<dbReference type="Proteomes" id="UP000305840">
    <property type="component" value="Unassembled WGS sequence"/>
</dbReference>
<evidence type="ECO:0000256" key="4">
    <source>
        <dbReference type="ARBA" id="ARBA00022989"/>
    </source>
</evidence>
<sequence length="123" mass="14041">MTIVKFGSIGVMNTVLSYLIFLVLIRLNVHYLTASGLSFIVGTLFSYTVNSRYTFYVQRNILDFTKFLFVTIASLSFGLLLLYILKSKLGIPVLIAQMFVVIVRFPFVYLLMKFVVFGLKRSS</sequence>
<keyword evidence="3 6" id="KW-0812">Transmembrane</keyword>
<feature type="transmembrane region" description="Helical" evidence="6">
    <location>
        <begin position="61"/>
        <end position="85"/>
    </location>
</feature>
<dbReference type="GO" id="GO:0005886">
    <property type="term" value="C:plasma membrane"/>
    <property type="evidence" value="ECO:0007669"/>
    <property type="project" value="TreeGrafter"/>
</dbReference>
<dbReference type="InterPro" id="IPR007267">
    <property type="entry name" value="GtrA_DPMS_TM"/>
</dbReference>
<feature type="domain" description="GtrA/DPMS transmembrane" evidence="7">
    <location>
        <begin position="5"/>
        <end position="117"/>
    </location>
</feature>
<proteinExistence type="inferred from homology"/>
<evidence type="ECO:0000313" key="8">
    <source>
        <dbReference type="EMBL" id="PMM58925.1"/>
    </source>
</evidence>
<evidence type="ECO:0000256" key="2">
    <source>
        <dbReference type="ARBA" id="ARBA00009399"/>
    </source>
</evidence>